<feature type="compositionally biased region" description="Low complexity" evidence="9">
    <location>
        <begin position="352"/>
        <end position="369"/>
    </location>
</feature>
<dbReference type="PRINTS" id="PR01789">
    <property type="entry name" value="NUCFACTORATC"/>
</dbReference>
<feature type="region of interest" description="Disordered" evidence="9">
    <location>
        <begin position="343"/>
        <end position="422"/>
    </location>
</feature>
<sequence length="449" mass="49373">IEPLTLQLFIGTADDRLLRPHAFYQVHRITGKTVSTPSHEAMHNNTKVLEIPLLPENNMRAMIDCAGILKLRNSDIELRKGETDIGRKNTRVRMVFRVHINQATGRTVSLQVASNPIECSQRSAQELPLVDKQSLETCPASGGERMLLDGHNFQHDSKVVFVEKAQDGHHLWETEAKVDRDASKSNSLLVEIPPYRNQRLSTPVHVNFYVCNGKRKRSQYQRFTYVPASVPTIKTEPHDDYDAPLLCGQHGPGLSLHPKPYFPPQVMSPMVTSDLRPCVVGGAYPVSQQRLTAKPSSLPTSSSPSTSPKLADLSPSPFTKCLPVGPVQQPSIPHVSIIQETPGRYQAPGINPTSSSSSGSPTSQPSTPTDATFSPTHCMTPAQPVGGSTSPGAQQHPKVPERGQASLQEDASPPALTVSIKQEPQELDQMYLDDGERKWLSLLRRLVLR</sequence>
<keyword evidence="3" id="KW-0963">Cytoplasm</keyword>
<feature type="compositionally biased region" description="Low complexity" evidence="9">
    <location>
        <begin position="294"/>
        <end position="310"/>
    </location>
</feature>
<evidence type="ECO:0000256" key="2">
    <source>
        <dbReference type="ARBA" id="ARBA00004496"/>
    </source>
</evidence>
<dbReference type="GO" id="GO:0000981">
    <property type="term" value="F:DNA-binding transcription factor activity, RNA polymerase II-specific"/>
    <property type="evidence" value="ECO:0007669"/>
    <property type="project" value="TreeGrafter"/>
</dbReference>
<dbReference type="Pfam" id="PF00554">
    <property type="entry name" value="RHD_DNA_bind"/>
    <property type="match status" value="1"/>
</dbReference>
<dbReference type="PROSITE" id="PS50254">
    <property type="entry name" value="REL_2"/>
    <property type="match status" value="1"/>
</dbReference>
<reference evidence="11" key="2">
    <citation type="submission" date="2025-09" db="UniProtKB">
        <authorList>
            <consortium name="Ensembl"/>
        </authorList>
    </citation>
    <scope>IDENTIFICATION</scope>
</reference>
<dbReference type="InterPro" id="IPR002909">
    <property type="entry name" value="IPT_dom"/>
</dbReference>
<evidence type="ECO:0000256" key="9">
    <source>
        <dbReference type="SAM" id="MobiDB-lite"/>
    </source>
</evidence>
<comment type="subcellular location">
    <subcellularLocation>
        <location evidence="2">Cytoplasm</location>
    </subcellularLocation>
    <subcellularLocation>
        <location evidence="1">Nucleus</location>
    </subcellularLocation>
</comment>
<dbReference type="InterPro" id="IPR032397">
    <property type="entry name" value="RHD_dimer"/>
</dbReference>
<dbReference type="InterPro" id="IPR008967">
    <property type="entry name" value="p53-like_TF_DNA-bd_sf"/>
</dbReference>
<dbReference type="GO" id="GO:0005737">
    <property type="term" value="C:cytoplasm"/>
    <property type="evidence" value="ECO:0007669"/>
    <property type="project" value="UniProtKB-SubCell"/>
</dbReference>
<keyword evidence="7" id="KW-0804">Transcription</keyword>
<organism evidence="11 12">
    <name type="scientific">Mola mola</name>
    <name type="common">Ocean sunfish</name>
    <name type="synonym">Tetraodon mola</name>
    <dbReference type="NCBI Taxonomy" id="94237"/>
    <lineage>
        <taxon>Eukaryota</taxon>
        <taxon>Metazoa</taxon>
        <taxon>Chordata</taxon>
        <taxon>Craniata</taxon>
        <taxon>Vertebrata</taxon>
        <taxon>Euteleostomi</taxon>
        <taxon>Actinopterygii</taxon>
        <taxon>Neopterygii</taxon>
        <taxon>Teleostei</taxon>
        <taxon>Neoteleostei</taxon>
        <taxon>Acanthomorphata</taxon>
        <taxon>Eupercaria</taxon>
        <taxon>Tetraodontiformes</taxon>
        <taxon>Molidae</taxon>
        <taxon>Mola</taxon>
    </lineage>
</organism>
<evidence type="ECO:0000256" key="1">
    <source>
        <dbReference type="ARBA" id="ARBA00004123"/>
    </source>
</evidence>
<evidence type="ECO:0000313" key="11">
    <source>
        <dbReference type="Ensembl" id="ENSMMOP00000018938.1"/>
    </source>
</evidence>
<keyword evidence="4" id="KW-0597">Phosphoprotein</keyword>
<dbReference type="GO" id="GO:0000978">
    <property type="term" value="F:RNA polymerase II cis-regulatory region sequence-specific DNA binding"/>
    <property type="evidence" value="ECO:0007669"/>
    <property type="project" value="TreeGrafter"/>
</dbReference>
<keyword evidence="12" id="KW-1185">Reference proteome</keyword>
<dbReference type="SUPFAM" id="SSF49417">
    <property type="entry name" value="p53-like transcription factors"/>
    <property type="match status" value="1"/>
</dbReference>
<dbReference type="SMART" id="SM00429">
    <property type="entry name" value="IPT"/>
    <property type="match status" value="1"/>
</dbReference>
<evidence type="ECO:0000256" key="6">
    <source>
        <dbReference type="ARBA" id="ARBA00023125"/>
    </source>
</evidence>
<evidence type="ECO:0000256" key="3">
    <source>
        <dbReference type="ARBA" id="ARBA00022490"/>
    </source>
</evidence>
<dbReference type="GO" id="GO:0033173">
    <property type="term" value="P:calcineurin-NFAT signaling cascade"/>
    <property type="evidence" value="ECO:0007669"/>
    <property type="project" value="TreeGrafter"/>
</dbReference>
<keyword evidence="5" id="KW-0805">Transcription regulation</keyword>
<dbReference type="InterPro" id="IPR014756">
    <property type="entry name" value="Ig_E-set"/>
</dbReference>
<evidence type="ECO:0000256" key="5">
    <source>
        <dbReference type="ARBA" id="ARBA00023015"/>
    </source>
</evidence>
<dbReference type="Gene3D" id="2.60.40.340">
    <property type="entry name" value="Rel homology domain (RHD), DNA-binding domain"/>
    <property type="match status" value="1"/>
</dbReference>
<dbReference type="GO" id="GO:0007399">
    <property type="term" value="P:nervous system development"/>
    <property type="evidence" value="ECO:0007669"/>
    <property type="project" value="UniProtKB-ARBA"/>
</dbReference>
<dbReference type="Gene3D" id="2.60.40.10">
    <property type="entry name" value="Immunoglobulins"/>
    <property type="match status" value="1"/>
</dbReference>
<dbReference type="FunFam" id="2.60.40.10:FF:000040">
    <property type="entry name" value="Nuclear factor of activated T-cells, cytoplasmic, calcineurin-dependent 2"/>
    <property type="match status" value="1"/>
</dbReference>
<name>A0A3Q3WUB2_MOLML</name>
<dbReference type="SUPFAM" id="SSF81296">
    <property type="entry name" value="E set domains"/>
    <property type="match status" value="1"/>
</dbReference>
<dbReference type="Ensembl" id="ENSMMOT00000019247.1">
    <property type="protein sequence ID" value="ENSMMOP00000018938.1"/>
    <property type="gene ID" value="ENSMMOG00000014255.1"/>
</dbReference>
<evidence type="ECO:0000256" key="8">
    <source>
        <dbReference type="ARBA" id="ARBA00023242"/>
    </source>
</evidence>
<dbReference type="Pfam" id="PF16179">
    <property type="entry name" value="RHD_dimer"/>
    <property type="match status" value="1"/>
</dbReference>
<dbReference type="GO" id="GO:0005634">
    <property type="term" value="C:nucleus"/>
    <property type="evidence" value="ECO:0007669"/>
    <property type="project" value="UniProtKB-SubCell"/>
</dbReference>
<dbReference type="PANTHER" id="PTHR12533:SF5">
    <property type="entry name" value="NUCLEAR FACTOR OF ACTIVATED T-CELLS, CYTOPLASMIC 1"/>
    <property type="match status" value="1"/>
</dbReference>
<dbReference type="InterPro" id="IPR008366">
    <property type="entry name" value="NFAT"/>
</dbReference>
<evidence type="ECO:0000259" key="10">
    <source>
        <dbReference type="PROSITE" id="PS50254"/>
    </source>
</evidence>
<reference evidence="11" key="1">
    <citation type="submission" date="2025-08" db="UniProtKB">
        <authorList>
            <consortium name="Ensembl"/>
        </authorList>
    </citation>
    <scope>IDENTIFICATION</scope>
</reference>
<keyword evidence="8" id="KW-0539">Nucleus</keyword>
<evidence type="ECO:0000256" key="4">
    <source>
        <dbReference type="ARBA" id="ARBA00022553"/>
    </source>
</evidence>
<dbReference type="AlphaFoldDB" id="A0A3Q3WUB2"/>
<dbReference type="InterPro" id="IPR011539">
    <property type="entry name" value="RHD_DNA_bind_dom"/>
</dbReference>
<proteinExistence type="predicted"/>
<dbReference type="InterPro" id="IPR013783">
    <property type="entry name" value="Ig-like_fold"/>
</dbReference>
<accession>A0A3Q3WUB2</accession>
<keyword evidence="6" id="KW-0238">DNA-binding</keyword>
<dbReference type="PANTHER" id="PTHR12533">
    <property type="entry name" value="NFAT"/>
    <property type="match status" value="1"/>
</dbReference>
<dbReference type="GO" id="GO:0005667">
    <property type="term" value="C:transcription regulator complex"/>
    <property type="evidence" value="ECO:0007669"/>
    <property type="project" value="TreeGrafter"/>
</dbReference>
<evidence type="ECO:0000313" key="12">
    <source>
        <dbReference type="Proteomes" id="UP000261620"/>
    </source>
</evidence>
<protein>
    <recommendedName>
        <fullName evidence="10">RHD domain-containing protein</fullName>
    </recommendedName>
</protein>
<feature type="domain" description="RHD" evidence="10">
    <location>
        <begin position="1"/>
        <end position="124"/>
    </location>
</feature>
<evidence type="ECO:0000256" key="7">
    <source>
        <dbReference type="ARBA" id="ARBA00023163"/>
    </source>
</evidence>
<dbReference type="InterPro" id="IPR037059">
    <property type="entry name" value="RHD_DNA_bind_dom_sf"/>
</dbReference>
<feature type="region of interest" description="Disordered" evidence="9">
    <location>
        <begin position="291"/>
        <end position="314"/>
    </location>
</feature>
<dbReference type="Proteomes" id="UP000261620">
    <property type="component" value="Unplaced"/>
</dbReference>